<dbReference type="SUPFAM" id="SSF140500">
    <property type="entry name" value="BAS1536-like"/>
    <property type="match status" value="1"/>
</dbReference>
<protein>
    <recommendedName>
        <fullName evidence="3">Spo0E like sporulation regulatory protein</fullName>
    </recommendedName>
</protein>
<comment type="caution">
    <text evidence="1">The sequence shown here is derived from an EMBL/GenBank/DDBJ whole genome shotgun (WGS) entry which is preliminary data.</text>
</comment>
<keyword evidence="2" id="KW-1185">Reference proteome</keyword>
<evidence type="ECO:0008006" key="3">
    <source>
        <dbReference type="Google" id="ProtNLM"/>
    </source>
</evidence>
<accession>A0ABQ1PZL0</accession>
<dbReference type="Proteomes" id="UP000642571">
    <property type="component" value="Unassembled WGS sequence"/>
</dbReference>
<sequence>MNATLSTPKLVGMEIEKKRKEMVDSAIQRGFNDEYTLQLSQELDQLLNKWNTINAITSN</sequence>
<dbReference type="Gene3D" id="4.10.280.10">
    <property type="entry name" value="Helix-loop-helix DNA-binding domain"/>
    <property type="match status" value="1"/>
</dbReference>
<evidence type="ECO:0000313" key="1">
    <source>
        <dbReference type="EMBL" id="GGD07453.1"/>
    </source>
</evidence>
<dbReference type="InterPro" id="IPR037208">
    <property type="entry name" value="Spo0E-like_sf"/>
</dbReference>
<dbReference type="InterPro" id="IPR018540">
    <property type="entry name" value="Spo0E-like"/>
</dbReference>
<name>A0ABQ1PZL0_9BACI</name>
<gene>
    <name evidence="1" type="ORF">GCM10011389_13790</name>
</gene>
<organism evidence="1 2">
    <name type="scientific">Pontibacillus salipaludis</name>
    <dbReference type="NCBI Taxonomy" id="1697394"/>
    <lineage>
        <taxon>Bacteria</taxon>
        <taxon>Bacillati</taxon>
        <taxon>Bacillota</taxon>
        <taxon>Bacilli</taxon>
        <taxon>Bacillales</taxon>
        <taxon>Bacillaceae</taxon>
        <taxon>Pontibacillus</taxon>
    </lineage>
</organism>
<dbReference type="Pfam" id="PF09388">
    <property type="entry name" value="SpoOE-like"/>
    <property type="match status" value="1"/>
</dbReference>
<evidence type="ECO:0000313" key="2">
    <source>
        <dbReference type="Proteomes" id="UP000642571"/>
    </source>
</evidence>
<dbReference type="InterPro" id="IPR036638">
    <property type="entry name" value="HLH_DNA-bd_sf"/>
</dbReference>
<proteinExistence type="predicted"/>
<dbReference type="EMBL" id="BMIN01000004">
    <property type="protein sequence ID" value="GGD07453.1"/>
    <property type="molecule type" value="Genomic_DNA"/>
</dbReference>
<reference evidence="2" key="1">
    <citation type="journal article" date="2019" name="Int. J. Syst. Evol. Microbiol.">
        <title>The Global Catalogue of Microorganisms (GCM) 10K type strain sequencing project: providing services to taxonomists for standard genome sequencing and annotation.</title>
        <authorList>
            <consortium name="The Broad Institute Genomics Platform"/>
            <consortium name="The Broad Institute Genome Sequencing Center for Infectious Disease"/>
            <person name="Wu L."/>
            <person name="Ma J."/>
        </authorList>
    </citation>
    <scope>NUCLEOTIDE SEQUENCE [LARGE SCALE GENOMIC DNA]</scope>
    <source>
        <strain evidence="2">CGMCC 1.15353</strain>
    </source>
</reference>
<dbReference type="RefSeq" id="WP_229721147.1">
    <property type="nucleotide sequence ID" value="NZ_BMIN01000004.1"/>
</dbReference>